<keyword evidence="4" id="KW-0804">Transcription</keyword>
<feature type="region of interest" description="Disordered" evidence="6">
    <location>
        <begin position="841"/>
        <end position="939"/>
    </location>
</feature>
<dbReference type="KEGG" id="bbes:BESB_008600"/>
<feature type="compositionally biased region" description="Low complexity" evidence="6">
    <location>
        <begin position="897"/>
        <end position="913"/>
    </location>
</feature>
<dbReference type="RefSeq" id="XP_029222527.1">
    <property type="nucleotide sequence ID" value="XM_029359614.1"/>
</dbReference>
<feature type="compositionally biased region" description="Low complexity" evidence="6">
    <location>
        <begin position="2697"/>
        <end position="2709"/>
    </location>
</feature>
<feature type="compositionally biased region" description="Low complexity" evidence="6">
    <location>
        <begin position="2789"/>
        <end position="2800"/>
    </location>
</feature>
<feature type="region of interest" description="Disordered" evidence="6">
    <location>
        <begin position="256"/>
        <end position="375"/>
    </location>
</feature>
<proteinExistence type="predicted"/>
<feature type="region of interest" description="Disordered" evidence="6">
    <location>
        <begin position="702"/>
        <end position="781"/>
    </location>
</feature>
<feature type="compositionally biased region" description="Low complexity" evidence="6">
    <location>
        <begin position="2840"/>
        <end position="2877"/>
    </location>
</feature>
<feature type="compositionally biased region" description="Low complexity" evidence="6">
    <location>
        <begin position="2394"/>
        <end position="2406"/>
    </location>
</feature>
<dbReference type="VEuPathDB" id="ToxoDB:BESB_008600"/>
<feature type="region of interest" description="Disordered" evidence="6">
    <location>
        <begin position="1833"/>
        <end position="1884"/>
    </location>
</feature>
<feature type="compositionally biased region" description="Low complexity" evidence="6">
    <location>
        <begin position="1117"/>
        <end position="1126"/>
    </location>
</feature>
<feature type="region of interest" description="Disordered" evidence="6">
    <location>
        <begin position="113"/>
        <end position="143"/>
    </location>
</feature>
<feature type="compositionally biased region" description="Low complexity" evidence="6">
    <location>
        <begin position="2586"/>
        <end position="2599"/>
    </location>
</feature>
<dbReference type="OrthoDB" id="348886at2759"/>
<feature type="compositionally biased region" description="Low complexity" evidence="6">
    <location>
        <begin position="1090"/>
        <end position="1099"/>
    </location>
</feature>
<feature type="compositionally biased region" description="Low complexity" evidence="6">
    <location>
        <begin position="2336"/>
        <end position="2348"/>
    </location>
</feature>
<reference evidence="8 9" key="1">
    <citation type="submission" date="2017-09" db="EMBL/GenBank/DDBJ databases">
        <title>Genome sequencing of Besnoitia besnoiti strain Bb-Ger1.</title>
        <authorList>
            <person name="Schares G."/>
            <person name="Venepally P."/>
            <person name="Lorenzi H.A."/>
        </authorList>
    </citation>
    <scope>NUCLEOTIDE SEQUENCE [LARGE SCALE GENOMIC DNA]</scope>
    <source>
        <strain evidence="8 9">Bb-Ger1</strain>
    </source>
</reference>
<feature type="compositionally biased region" description="Acidic residues" evidence="6">
    <location>
        <begin position="2163"/>
        <end position="2172"/>
    </location>
</feature>
<feature type="compositionally biased region" description="Low complexity" evidence="6">
    <location>
        <begin position="356"/>
        <end position="375"/>
    </location>
</feature>
<feature type="compositionally biased region" description="Polar residues" evidence="6">
    <location>
        <begin position="1484"/>
        <end position="1495"/>
    </location>
</feature>
<feature type="region of interest" description="Disordered" evidence="6">
    <location>
        <begin position="2463"/>
        <end position="2492"/>
    </location>
</feature>
<protein>
    <submittedName>
        <fullName evidence="8">AP2 domain transcription factor AP2VIII-2</fullName>
    </submittedName>
</protein>
<feature type="domain" description="AP2/ERF" evidence="7">
    <location>
        <begin position="384"/>
        <end position="430"/>
    </location>
</feature>
<keyword evidence="9" id="KW-1185">Reference proteome</keyword>
<feature type="compositionally biased region" description="Low complexity" evidence="6">
    <location>
        <begin position="2216"/>
        <end position="2227"/>
    </location>
</feature>
<feature type="compositionally biased region" description="Basic and acidic residues" evidence="6">
    <location>
        <begin position="1249"/>
        <end position="1259"/>
    </location>
</feature>
<feature type="compositionally biased region" description="Low complexity" evidence="6">
    <location>
        <begin position="1"/>
        <end position="17"/>
    </location>
</feature>
<evidence type="ECO:0000256" key="5">
    <source>
        <dbReference type="ARBA" id="ARBA00023242"/>
    </source>
</evidence>
<feature type="region of interest" description="Disordered" evidence="6">
    <location>
        <begin position="1190"/>
        <end position="1275"/>
    </location>
</feature>
<feature type="region of interest" description="Disordered" evidence="6">
    <location>
        <begin position="2775"/>
        <end position="2877"/>
    </location>
</feature>
<feature type="region of interest" description="Disordered" evidence="6">
    <location>
        <begin position="2102"/>
        <end position="2419"/>
    </location>
</feature>
<evidence type="ECO:0000256" key="1">
    <source>
        <dbReference type="ARBA" id="ARBA00004123"/>
    </source>
</evidence>
<keyword evidence="2" id="KW-0805">Transcription regulation</keyword>
<gene>
    <name evidence="8" type="ORF">BESB_008600</name>
</gene>
<feature type="compositionally biased region" description="Basic and acidic residues" evidence="6">
    <location>
        <begin position="488"/>
        <end position="501"/>
    </location>
</feature>
<evidence type="ECO:0000256" key="6">
    <source>
        <dbReference type="SAM" id="MobiDB-lite"/>
    </source>
</evidence>
<feature type="region of interest" description="Disordered" evidence="6">
    <location>
        <begin position="1624"/>
        <end position="1655"/>
    </location>
</feature>
<feature type="compositionally biased region" description="Low complexity" evidence="6">
    <location>
        <begin position="2463"/>
        <end position="2481"/>
    </location>
</feature>
<feature type="region of interest" description="Disordered" evidence="6">
    <location>
        <begin position="2696"/>
        <end position="2728"/>
    </location>
</feature>
<dbReference type="Proteomes" id="UP000224006">
    <property type="component" value="Chromosome I"/>
</dbReference>
<keyword evidence="5" id="KW-0539">Nucleus</keyword>
<feature type="region of interest" description="Disordered" evidence="6">
    <location>
        <begin position="2618"/>
        <end position="2671"/>
    </location>
</feature>
<comment type="caution">
    <text evidence="8">The sequence shown here is derived from an EMBL/GenBank/DDBJ whole genome shotgun (WGS) entry which is preliminary data.</text>
</comment>
<dbReference type="InterPro" id="IPR001471">
    <property type="entry name" value="AP2/ERF_dom"/>
</dbReference>
<feature type="region of interest" description="Disordered" evidence="6">
    <location>
        <begin position="540"/>
        <end position="568"/>
    </location>
</feature>
<feature type="region of interest" description="Disordered" evidence="6">
    <location>
        <begin position="1076"/>
        <end position="1143"/>
    </location>
</feature>
<dbReference type="EMBL" id="NWUJ01000001">
    <property type="protein sequence ID" value="PFH38518.1"/>
    <property type="molecule type" value="Genomic_DNA"/>
</dbReference>
<feature type="region of interest" description="Disordered" evidence="6">
    <location>
        <begin position="1985"/>
        <end position="2075"/>
    </location>
</feature>
<feature type="compositionally biased region" description="Gly residues" evidence="6">
    <location>
        <begin position="739"/>
        <end position="752"/>
    </location>
</feature>
<feature type="compositionally biased region" description="Gly residues" evidence="6">
    <location>
        <begin position="2564"/>
        <end position="2573"/>
    </location>
</feature>
<feature type="compositionally biased region" description="Low complexity" evidence="6">
    <location>
        <begin position="2285"/>
        <end position="2317"/>
    </location>
</feature>
<feature type="compositionally biased region" description="Basic and acidic residues" evidence="6">
    <location>
        <begin position="2142"/>
        <end position="2156"/>
    </location>
</feature>
<keyword evidence="3" id="KW-0238">DNA-binding</keyword>
<feature type="compositionally biased region" description="Low complexity" evidence="6">
    <location>
        <begin position="857"/>
        <end position="866"/>
    </location>
</feature>
<evidence type="ECO:0000313" key="8">
    <source>
        <dbReference type="EMBL" id="PFH38518.1"/>
    </source>
</evidence>
<feature type="compositionally biased region" description="Low complexity" evidence="6">
    <location>
        <begin position="2363"/>
        <end position="2378"/>
    </location>
</feature>
<name>A0A2A9MIZ9_BESBE</name>
<dbReference type="GO" id="GO:0003677">
    <property type="term" value="F:DNA binding"/>
    <property type="evidence" value="ECO:0007669"/>
    <property type="project" value="UniProtKB-KW"/>
</dbReference>
<feature type="region of interest" description="Disordered" evidence="6">
    <location>
        <begin position="445"/>
        <end position="511"/>
    </location>
</feature>
<feature type="compositionally biased region" description="Gly residues" evidence="6">
    <location>
        <begin position="867"/>
        <end position="879"/>
    </location>
</feature>
<organism evidence="8 9">
    <name type="scientific">Besnoitia besnoiti</name>
    <name type="common">Apicomplexan protozoan</name>
    <dbReference type="NCBI Taxonomy" id="94643"/>
    <lineage>
        <taxon>Eukaryota</taxon>
        <taxon>Sar</taxon>
        <taxon>Alveolata</taxon>
        <taxon>Apicomplexa</taxon>
        <taxon>Conoidasida</taxon>
        <taxon>Coccidia</taxon>
        <taxon>Eucoccidiorida</taxon>
        <taxon>Eimeriorina</taxon>
        <taxon>Sarcocystidae</taxon>
        <taxon>Besnoitia</taxon>
    </lineage>
</organism>
<feature type="region of interest" description="Disordered" evidence="6">
    <location>
        <begin position="1484"/>
        <end position="1555"/>
    </location>
</feature>
<feature type="compositionally biased region" description="Low complexity" evidence="6">
    <location>
        <begin position="2173"/>
        <end position="2195"/>
    </location>
</feature>
<dbReference type="Gene3D" id="1.20.5.2050">
    <property type="match status" value="6"/>
</dbReference>
<feature type="compositionally biased region" description="Gly residues" evidence="6">
    <location>
        <begin position="2543"/>
        <end position="2552"/>
    </location>
</feature>
<feature type="compositionally biased region" description="Low complexity" evidence="6">
    <location>
        <begin position="113"/>
        <end position="123"/>
    </location>
</feature>
<feature type="compositionally biased region" description="Low complexity" evidence="6">
    <location>
        <begin position="2618"/>
        <end position="2630"/>
    </location>
</feature>
<evidence type="ECO:0000313" key="9">
    <source>
        <dbReference type="Proteomes" id="UP000224006"/>
    </source>
</evidence>
<evidence type="ECO:0000259" key="7">
    <source>
        <dbReference type="Pfam" id="PF00847"/>
    </source>
</evidence>
<evidence type="ECO:0000256" key="3">
    <source>
        <dbReference type="ARBA" id="ARBA00023125"/>
    </source>
</evidence>
<sequence length="2877" mass="289910">MDAPSSAPADSAGDASSMNPECEQASPLQSVKAGSACDRSSAACTFSFASPEDVASAGAPAPALLSQDASSAPLFSSASPLSAPLAGRRDSLKRAACDAPAAPCAAAPAAGRAPEPLAADAAPQGSQESASTSPHGRSPASPSTLNVARSTCLSVLNALSLCCPEWKKKDNFRSFYFHFAQISQAADRSFLDVYLTIVFDKIIRNLPPQPCPPPIPLVVRAIQQLPAADVKDITEELDALRFSSAAAAAQVAATSGPAAGGAGFDDQGSAAAPAPAGEDSRGFAESGSGTSLGKGARGSALRGGEGAPSSAAAGGTAGGGARGRGGHRGAAGSLQRSMSGSAGSDPERQDDFGDEALAPAGASPANGGPAGASTPQALRRLVGGISFNRSGNAWVASWVTRSDFKHRYKYFKTADFGYEQARLLAIRFRQHKLLSGDAVVEASELQQRHGGGSAAQAAAAHGGAGGGDGESPLDSWASSDATFVANEDSERGEEGGGRRGSDTPSSWSPARQPVRAGSLLYSKGAAGAAAAQKDGLSAGAGVGAPDGGRSFSLPESTRSRGGANFRATEPSPMEGVYYREAGSGGSGSASWQCRWSVGGKKYSKTFAVSKYGTDKARELAIRFRLQQQAEATLGAQQGIDYNSRSVEMVISEGDQNPVFVERDSTHQQDAAAACDESYRATAGAADGRRGLLGAIQSPASPQVALSWSDGGGPDEGEGAFSAAGGRGFGTPHADAALAGGPGGGARRSGGAGPAVSGFPGSPGEETPAASQPEKGERGGGAWQAGVKFDEATNSWKAWWRQSGGRAVFKAYPVARYGEAVAREKAETAMRAKALELQVMGGTVPRSSSSSLADGGPLAARGSAPGSRGRGGLAVGGGTSPYGHSFFSVSGAGGPGRGPLQAGGAAASSPSGPATQDGRGAPIYSRRPVGGESSASLTPAPPRAAAGLALGGSSAGASLLARGAGGASLPGDGQLEDHEIRGILELDKRIPGSVFLQQSAYCLSFGGGGKWVASWGVGGSDRLFSRSFSVSRFGFAQARAMAEHWRRTKLLRLWRTEQERKETASREALMLVAAGGKSRGGHYHAGKERGAGAATAAAAGKKAETVPLGAPPSHRHSPYSPSLTGRRAGSGSGSAGASGPLGTTSSALQHFLRLSQSRLTTEGAESALDAKSAAARDPAADPAARFAFAEGEGDAAADDSAPGEGLASPYPRRRLREESDDGAGDVLSPGFEGGDGAHSRLVLPPSRTPGWRDRDEEGGRGLHATLPEDDEAASPSADVSFDAETRAWKAEVTNLRGERVAKTFAVSALGGVDAARRQAVAAQRALEAEVVREYLDINRGVYPGVSFDRRQLSWRLQPAVVLEAVLKKFRMEKEDEKEGVKDAGAEDASGVVREERAEAEGGSAAREKKISGQLVPADQIAAIVSRPVEIFSAGSLGWVKARASALQASRDLQLQLGVSAASLGPSEQLVEHAELARLLAAHLTKTTRNRQSSSSPGRPMGDWGGDSQLRTPSLSSSPHMSPADAASNSPSLSHRFPARRESGAELETGACASEERERSRDAEFAAAAAVKAAAVAGVRCLQVSDFLADIEISPFDPVASAQRRATLAANAAASAESLAADLASGAAAGADGDDPEKKGEEEADGGSLRRGSPKKGEDLAGSLATFKGIHYSKRERAWVCRWTDAVTGKVAVKAFQEKKFGFEEAKRLAEIYRRAAEATGRVKIRETPATSTGLPLVRFVQTRGADKTRGGVWRVEWLLSEPEAERQRKSENGEGGGAGADSERKKSGVTLQILKPFLCYQFGIETGRLLALHLKKKLDAVYVPLAENLKRKWNASQGAGTSTKRESAQDGGAPAADKPEDDSGAAHADANEGGGEQPAQDSAGPRAFKGPVSLFFFDPSYLDIGSIRSQFEAVQKILRETAELEARVHHALLTNAPLPFIMEPPPSPPSVFASGECAGLLAGPLGGRDGDENALVLPEVLALAAASTRGGRGSRGGRLSTGSGVSLGNEEGGRRRRKRDPSAVVGELPTGSGDAADGFEALGTKQEGEDEAGTGVKRRRRRATPGMGSGRRGGRESAAARLAAVAADLISTTAAAQASLVADKLQSSQTGGAGGHGGSGALRRDGDRYPLPASASAAAGGRGGREDEARREGRSDENSSSDSSSDDSSDSDSSDSSGSSSSSSDSLSSGEDMPSSVPEGPVGLLAGLPAAKKKRQQQLLLLSASHSPSPTPAPASQEGPGAKSAGAGARGEPIRAMPQRRQRQTQQGGEERAGPRCPRGVGGAARAGTEAKAAAADVAPERATAVGASGLPGAAGPGIRTGVPFVPSGRGPTQPPAASSARASFLAAAGRKEEGLGPSGGASGPSSVVHSASTWSSAAGSGGGAQTSDGPPISAGLLPAGKAAGMPGAPPSHAPPLLNPAATSALNLVLQQRRAHGASGSLPPASHQAMTALVASALAAAASRGAAAAGVGPPGAASSSGPSGLGPVGLPANANPLLARLAQNPQQQACLAAAAAALQRQQELQRQIHQRALFSSRLQQQGGAARGGGGGAPGREADGDRPSVGGEGSGGGSGVPPSAGGPPLPSSPLSASLPSSVSSSDALTALRAKQALAHFQQQLRQGLQLQQQHQQSLERQRLAQQGSGALPPGGAAPSIRGPPGAQGPGGALVGTAADLSAADGGDAEKSAFVSAMAGRGRVAPPAGSAVAPVGGPAGPGGPSGVVGPAGLAGERGGQFLLAQSTLERQRQQQQLQQRLRQQEQLLAAAAVASVARNAGALAGAGGGGGGGSSAGPAALRSGSAADARFGGSGPLPAAAGVAGHGPPGPGGPSAHLGAGGGTTMQAASSAQLQQSLRLQQHVAAAAASHQQQQRLQHPQQRQ</sequence>
<feature type="region of interest" description="Disordered" evidence="6">
    <location>
        <begin position="2532"/>
        <end position="2599"/>
    </location>
</feature>
<feature type="compositionally biased region" description="Gly residues" evidence="6">
    <location>
        <begin position="290"/>
        <end position="306"/>
    </location>
</feature>
<feature type="region of interest" description="Disordered" evidence="6">
    <location>
        <begin position="1763"/>
        <end position="1784"/>
    </location>
</feature>
<evidence type="ECO:0000256" key="2">
    <source>
        <dbReference type="ARBA" id="ARBA00023015"/>
    </source>
</evidence>
<feature type="compositionally biased region" description="Pro residues" evidence="6">
    <location>
        <begin position="2407"/>
        <end position="2417"/>
    </location>
</feature>
<dbReference type="GeneID" id="40305922"/>
<evidence type="ECO:0000256" key="4">
    <source>
        <dbReference type="ARBA" id="ARBA00023163"/>
    </source>
</evidence>
<feature type="compositionally biased region" description="Gly residues" evidence="6">
    <location>
        <begin position="2110"/>
        <end position="2119"/>
    </location>
</feature>
<feature type="compositionally biased region" description="Polar residues" evidence="6">
    <location>
        <begin position="124"/>
        <end position="143"/>
    </location>
</feature>
<dbReference type="Pfam" id="PF00847">
    <property type="entry name" value="AP2"/>
    <property type="match status" value="1"/>
</dbReference>
<feature type="region of interest" description="Disordered" evidence="6">
    <location>
        <begin position="1"/>
        <end position="31"/>
    </location>
</feature>
<comment type="subcellular location">
    <subcellularLocation>
        <location evidence="1">Nucleus</location>
    </subcellularLocation>
</comment>
<feature type="compositionally biased region" description="Low complexity" evidence="6">
    <location>
        <begin position="1996"/>
        <end position="2007"/>
    </location>
</feature>
<dbReference type="GO" id="GO:0003700">
    <property type="term" value="F:DNA-binding transcription factor activity"/>
    <property type="evidence" value="ECO:0007669"/>
    <property type="project" value="InterPro"/>
</dbReference>
<feature type="compositionally biased region" description="Low complexity" evidence="6">
    <location>
        <begin position="2637"/>
        <end position="2658"/>
    </location>
</feature>
<feature type="compositionally biased region" description="Gly residues" evidence="6">
    <location>
        <begin position="2777"/>
        <end position="2788"/>
    </location>
</feature>
<feature type="compositionally biased region" description="Gly residues" evidence="6">
    <location>
        <begin position="2710"/>
        <end position="2719"/>
    </location>
</feature>
<feature type="compositionally biased region" description="Polar residues" evidence="6">
    <location>
        <begin position="1507"/>
        <end position="1518"/>
    </location>
</feature>
<accession>A0A2A9MIZ9</accession>
<dbReference type="GO" id="GO:0005634">
    <property type="term" value="C:nucleus"/>
    <property type="evidence" value="ECO:0007669"/>
    <property type="project" value="UniProtKB-SubCell"/>
</dbReference>